<protein>
    <submittedName>
        <fullName evidence="2">Uncharacterized protein</fullName>
    </submittedName>
</protein>
<comment type="caution">
    <text evidence="2">The sequence shown here is derived from an EMBL/GenBank/DDBJ whole genome shotgun (WGS) entry which is preliminary data.</text>
</comment>
<organism evidence="2 3">
    <name type="scientific">Streblomastix strix</name>
    <dbReference type="NCBI Taxonomy" id="222440"/>
    <lineage>
        <taxon>Eukaryota</taxon>
        <taxon>Metamonada</taxon>
        <taxon>Preaxostyla</taxon>
        <taxon>Oxymonadida</taxon>
        <taxon>Streblomastigidae</taxon>
        <taxon>Streblomastix</taxon>
    </lineage>
</organism>
<feature type="non-terminal residue" evidence="2">
    <location>
        <position position="1"/>
    </location>
</feature>
<feature type="region of interest" description="Disordered" evidence="1">
    <location>
        <begin position="189"/>
        <end position="218"/>
    </location>
</feature>
<proteinExistence type="predicted"/>
<evidence type="ECO:0000313" key="3">
    <source>
        <dbReference type="Proteomes" id="UP000324800"/>
    </source>
</evidence>
<dbReference type="EMBL" id="SNRW01016329">
    <property type="protein sequence ID" value="KAA6369484.1"/>
    <property type="molecule type" value="Genomic_DNA"/>
</dbReference>
<feature type="compositionally biased region" description="Polar residues" evidence="1">
    <location>
        <begin position="189"/>
        <end position="204"/>
    </location>
</feature>
<feature type="region of interest" description="Disordered" evidence="1">
    <location>
        <begin position="34"/>
        <end position="60"/>
    </location>
</feature>
<feature type="compositionally biased region" description="Acidic residues" evidence="1">
    <location>
        <begin position="87"/>
        <end position="96"/>
    </location>
</feature>
<gene>
    <name evidence="2" type="ORF">EZS28_034990</name>
</gene>
<dbReference type="Proteomes" id="UP000324800">
    <property type="component" value="Unassembled WGS sequence"/>
</dbReference>
<sequence>WLYHLERNLRSINYLPFINQSSYGYGPEDYVSGTVFNEYDNEDGKSDSGDYGDYGDQGDPYGLLVSNKVTNKDQNIVNQDLKFNSDSNDEGDDDYPETGKDEDKEEGNNHISLMNVDPELVEGTARKEGTAVIIVNSNISNINRELGDEVEVIPPEEGEESKGPTYNVIGRGTIVDSTGVYTLIQDSKLSGVTPSSTSTSNSYLNMKNKNKSKTKKNEGFDPLVDTCEWYSAGIATHGKETFLFVKGTSELAHFAEGAIFVGQGQSSSPSSLESELNFNPYGSPQSPQSPESRFPSSSSQSLKEVWSIYSSGLQQLYPPYYSINES</sequence>
<name>A0A5J4UGW9_9EUKA</name>
<feature type="compositionally biased region" description="Basic and acidic residues" evidence="1">
    <location>
        <begin position="97"/>
        <end position="108"/>
    </location>
</feature>
<feature type="compositionally biased region" description="Low complexity" evidence="1">
    <location>
        <begin position="283"/>
        <end position="297"/>
    </location>
</feature>
<evidence type="ECO:0000256" key="1">
    <source>
        <dbReference type="SAM" id="MobiDB-lite"/>
    </source>
</evidence>
<feature type="region of interest" description="Disordered" evidence="1">
    <location>
        <begin position="78"/>
        <end position="109"/>
    </location>
</feature>
<reference evidence="2 3" key="1">
    <citation type="submission" date="2019-03" db="EMBL/GenBank/DDBJ databases">
        <title>Single cell metagenomics reveals metabolic interactions within the superorganism composed of flagellate Streblomastix strix and complex community of Bacteroidetes bacteria on its surface.</title>
        <authorList>
            <person name="Treitli S.C."/>
            <person name="Kolisko M."/>
            <person name="Husnik F."/>
            <person name="Keeling P."/>
            <person name="Hampl V."/>
        </authorList>
    </citation>
    <scope>NUCLEOTIDE SEQUENCE [LARGE SCALE GENOMIC DNA]</scope>
    <source>
        <strain evidence="2">ST1C</strain>
    </source>
</reference>
<feature type="region of interest" description="Disordered" evidence="1">
    <location>
        <begin position="270"/>
        <end position="297"/>
    </location>
</feature>
<evidence type="ECO:0000313" key="2">
    <source>
        <dbReference type="EMBL" id="KAA6369484.1"/>
    </source>
</evidence>
<dbReference type="AlphaFoldDB" id="A0A5J4UGW9"/>
<accession>A0A5J4UGW9</accession>